<dbReference type="OrthoDB" id="8612290at2"/>
<dbReference type="InterPro" id="IPR051159">
    <property type="entry name" value="Hexapeptide_acetyltransf"/>
</dbReference>
<dbReference type="PANTHER" id="PTHR23416:SF78">
    <property type="entry name" value="LIPOPOLYSACCHARIDE BIOSYNTHESIS O-ACETYL TRANSFERASE WBBJ-RELATED"/>
    <property type="match status" value="1"/>
</dbReference>
<dbReference type="PANTHER" id="PTHR23416">
    <property type="entry name" value="SIALIC ACID SYNTHASE-RELATED"/>
    <property type="match status" value="1"/>
</dbReference>
<evidence type="ECO:0000256" key="2">
    <source>
        <dbReference type="ARBA" id="ARBA00022737"/>
    </source>
</evidence>
<dbReference type="SUPFAM" id="SSF51161">
    <property type="entry name" value="Trimeric LpxA-like enzymes"/>
    <property type="match status" value="1"/>
</dbReference>
<keyword evidence="5" id="KW-1185">Reference proteome</keyword>
<proteinExistence type="predicted"/>
<keyword evidence="2" id="KW-0677">Repeat</keyword>
<dbReference type="InterPro" id="IPR018357">
    <property type="entry name" value="Hexapep_transf_CS"/>
</dbReference>
<dbReference type="Pfam" id="PF14602">
    <property type="entry name" value="Hexapep_2"/>
    <property type="match status" value="1"/>
</dbReference>
<reference evidence="4 5" key="1">
    <citation type="submission" date="2019-03" db="EMBL/GenBank/DDBJ databases">
        <title>Genomic Encyclopedia of Type Strains, Phase IV (KMG-IV): sequencing the most valuable type-strain genomes for metagenomic binning, comparative biology and taxonomic classification.</title>
        <authorList>
            <person name="Goeker M."/>
        </authorList>
    </citation>
    <scope>NUCLEOTIDE SEQUENCE [LARGE SCALE GENOMIC DNA]</scope>
    <source>
        <strain evidence="4 5">DSM 100309</strain>
    </source>
</reference>
<dbReference type="EMBL" id="SMCO01000015">
    <property type="protein sequence ID" value="TCV83434.1"/>
    <property type="molecule type" value="Genomic_DNA"/>
</dbReference>
<accession>A0A4R3XZX0</accession>
<gene>
    <name evidence="4" type="ORF">EDC63_11559</name>
</gene>
<evidence type="ECO:0000313" key="4">
    <source>
        <dbReference type="EMBL" id="TCV83434.1"/>
    </source>
</evidence>
<dbReference type="Gene3D" id="2.160.10.10">
    <property type="entry name" value="Hexapeptide repeat proteins"/>
    <property type="match status" value="1"/>
</dbReference>
<keyword evidence="1 4" id="KW-0808">Transferase</keyword>
<evidence type="ECO:0000256" key="1">
    <source>
        <dbReference type="ARBA" id="ARBA00022679"/>
    </source>
</evidence>
<dbReference type="InterPro" id="IPR011004">
    <property type="entry name" value="Trimer_LpxA-like_sf"/>
</dbReference>
<evidence type="ECO:0000256" key="3">
    <source>
        <dbReference type="ARBA" id="ARBA00023315"/>
    </source>
</evidence>
<dbReference type="PROSITE" id="PS00101">
    <property type="entry name" value="HEXAPEP_TRANSFERASES"/>
    <property type="match status" value="1"/>
</dbReference>
<dbReference type="RefSeq" id="WP_124947220.1">
    <property type="nucleotide sequence ID" value="NZ_BHVT01000069.1"/>
</dbReference>
<keyword evidence="3" id="KW-0012">Acyltransferase</keyword>
<dbReference type="GO" id="GO:0016746">
    <property type="term" value="F:acyltransferase activity"/>
    <property type="evidence" value="ECO:0007669"/>
    <property type="project" value="UniProtKB-KW"/>
</dbReference>
<name>A0A4R3XZX0_9PROT</name>
<dbReference type="AlphaFoldDB" id="A0A4R3XZX0"/>
<dbReference type="InterPro" id="IPR001451">
    <property type="entry name" value="Hexapep"/>
</dbReference>
<comment type="caution">
    <text evidence="4">The sequence shown here is derived from an EMBL/GenBank/DDBJ whole genome shotgun (WGS) entry which is preliminary data.</text>
</comment>
<dbReference type="CDD" id="cd04647">
    <property type="entry name" value="LbH_MAT_like"/>
    <property type="match status" value="1"/>
</dbReference>
<evidence type="ECO:0000313" key="5">
    <source>
        <dbReference type="Proteomes" id="UP000295367"/>
    </source>
</evidence>
<sequence>MLIRLLILAQVFRNMMLKVRYGKKLIFKSWSVRIRSGFELTQFFGDNFQVRIDEDVYVEKDVWIKGSARVFIGAGTIIGRRAVIGCNEEVRIGKNVLIAENVSIRDTDHNFLDPEMPIKDQGITTKPVVIEDDVWIGYGVIITKGVNIGKGAIVGANSVVTKDIPPYSIAVGVPAKVIKERK</sequence>
<dbReference type="Proteomes" id="UP000295367">
    <property type="component" value="Unassembled WGS sequence"/>
</dbReference>
<organism evidence="4 5">
    <name type="scientific">Sulfurirhabdus autotrophica</name>
    <dbReference type="NCBI Taxonomy" id="1706046"/>
    <lineage>
        <taxon>Bacteria</taxon>
        <taxon>Pseudomonadati</taxon>
        <taxon>Pseudomonadota</taxon>
        <taxon>Betaproteobacteria</taxon>
        <taxon>Nitrosomonadales</taxon>
        <taxon>Sulfuricellaceae</taxon>
        <taxon>Sulfurirhabdus</taxon>
    </lineage>
</organism>
<protein>
    <submittedName>
        <fullName evidence="4">Acetyltransferase-like isoleucine patch superfamily enzyme</fullName>
    </submittedName>
</protein>